<comment type="caution">
    <text evidence="2">The sequence shown here is derived from an EMBL/GenBank/DDBJ whole genome shotgun (WGS) entry which is preliminary data.</text>
</comment>
<evidence type="ECO:0008006" key="4">
    <source>
        <dbReference type="Google" id="ProtNLM"/>
    </source>
</evidence>
<dbReference type="Gene3D" id="2.60.120.10">
    <property type="entry name" value="Jelly Rolls"/>
    <property type="match status" value="1"/>
</dbReference>
<name>A0ABV6WW51_9ACTN</name>
<reference evidence="2 3" key="1">
    <citation type="submission" date="2024-09" db="EMBL/GenBank/DDBJ databases">
        <authorList>
            <person name="Lee S.D."/>
        </authorList>
    </citation>
    <scope>NUCLEOTIDE SEQUENCE [LARGE SCALE GENOMIC DNA]</scope>
    <source>
        <strain evidence="2 3">N1-3</strain>
    </source>
</reference>
<dbReference type="InterPro" id="IPR014710">
    <property type="entry name" value="RmlC-like_jellyroll"/>
</dbReference>
<dbReference type="RefSeq" id="WP_380549660.1">
    <property type="nucleotide sequence ID" value="NZ_JBHEZY010000002.1"/>
</dbReference>
<feature type="compositionally biased region" description="Gly residues" evidence="1">
    <location>
        <begin position="137"/>
        <end position="149"/>
    </location>
</feature>
<evidence type="ECO:0000313" key="2">
    <source>
        <dbReference type="EMBL" id="MFC1430266.1"/>
    </source>
</evidence>
<accession>A0ABV6WW51</accession>
<proteinExistence type="predicted"/>
<dbReference type="Proteomes" id="UP001592530">
    <property type="component" value="Unassembled WGS sequence"/>
</dbReference>
<evidence type="ECO:0000313" key="3">
    <source>
        <dbReference type="Proteomes" id="UP001592530"/>
    </source>
</evidence>
<dbReference type="SUPFAM" id="SSF51182">
    <property type="entry name" value="RmlC-like cupins"/>
    <property type="match status" value="1"/>
</dbReference>
<organism evidence="2 3">
    <name type="scientific">Streptacidiphilus alkalitolerans</name>
    <dbReference type="NCBI Taxonomy" id="3342712"/>
    <lineage>
        <taxon>Bacteria</taxon>
        <taxon>Bacillati</taxon>
        <taxon>Actinomycetota</taxon>
        <taxon>Actinomycetes</taxon>
        <taxon>Kitasatosporales</taxon>
        <taxon>Streptomycetaceae</taxon>
        <taxon>Streptacidiphilus</taxon>
    </lineage>
</organism>
<evidence type="ECO:0000256" key="1">
    <source>
        <dbReference type="SAM" id="MobiDB-lite"/>
    </source>
</evidence>
<feature type="region of interest" description="Disordered" evidence="1">
    <location>
        <begin position="125"/>
        <end position="149"/>
    </location>
</feature>
<gene>
    <name evidence="2" type="ORF">ACEZDB_06270</name>
</gene>
<sequence>MSPTRNVPQVLVGLDECLARAAAGRSGALWRLAEPGRQLDANVVRLPPGGGVDEHVEEDLDVLLVVVEGSGRLGGAGGTGDGGAELLAPRSVVWLPRGSRRSLNAGPEGLVYLTVHQRRPALSIKGLSLPDSTGTSTGTGTGTGSAGGEGPCRLDRVCTACGRLSPELSARYCGQCGEPLPAREP</sequence>
<dbReference type="EMBL" id="JBHEZY010000002">
    <property type="protein sequence ID" value="MFC1430266.1"/>
    <property type="molecule type" value="Genomic_DNA"/>
</dbReference>
<protein>
    <recommendedName>
        <fullName evidence="4">Cupin domain-containing protein</fullName>
    </recommendedName>
</protein>
<dbReference type="InterPro" id="IPR011051">
    <property type="entry name" value="RmlC_Cupin_sf"/>
</dbReference>